<dbReference type="PANTHER" id="PTHR30093:SF44">
    <property type="entry name" value="TYPE II SECRETION SYSTEM CORE PROTEIN G"/>
    <property type="match status" value="1"/>
</dbReference>
<comment type="subcellular location">
    <subcellularLocation>
        <location evidence="1">Membrane</location>
        <topology evidence="1">Single-pass membrane protein</topology>
    </subcellularLocation>
</comment>
<dbReference type="PROSITE" id="PS00409">
    <property type="entry name" value="PROKAR_NTER_METHYL"/>
    <property type="match status" value="1"/>
</dbReference>
<keyword evidence="2" id="KW-0488">Methylation</keyword>
<evidence type="ECO:0000256" key="1">
    <source>
        <dbReference type="ARBA" id="ARBA00004167"/>
    </source>
</evidence>
<dbReference type="STRING" id="1797457.A2160_05970"/>
<evidence type="ECO:0000256" key="4">
    <source>
        <dbReference type="ARBA" id="ARBA00022989"/>
    </source>
</evidence>
<organism evidence="7 8">
    <name type="scientific">Candidatus Beckwithbacteria bacterium RBG_13_42_9</name>
    <dbReference type="NCBI Taxonomy" id="1797457"/>
    <lineage>
        <taxon>Bacteria</taxon>
        <taxon>Candidatus Beckwithiibacteriota</taxon>
    </lineage>
</organism>
<sequence>MKTIQLRTSTGFTLIELLVVITLIGILAVAVLSALNPAEQVNKAKDARMSADSAQLLSAIDRYYAANLQFPWTEYTAAPAYGVDDLFGAPAYAYGVGVCGDQDAAGNQDLTQDADTLGDGTGGCAEHGLLVESTELKSGFEKRSYFSDASVTNHPENTLWLFKPAGDPTIYVCYKPSAKTNQDKANDTSSALKYLTWSGADGSGTPTAITQCDPGTSPAAVDWTGNPDDWCWTCVPE</sequence>
<gene>
    <name evidence="7" type="ORF">A2160_05970</name>
</gene>
<dbReference type="InterPro" id="IPR045584">
    <property type="entry name" value="Pilin-like"/>
</dbReference>
<dbReference type="Proteomes" id="UP000177006">
    <property type="component" value="Unassembled WGS sequence"/>
</dbReference>
<dbReference type="AlphaFoldDB" id="A0A1F5E5H4"/>
<evidence type="ECO:0000313" key="8">
    <source>
        <dbReference type="Proteomes" id="UP000177006"/>
    </source>
</evidence>
<dbReference type="Gene3D" id="3.30.700.10">
    <property type="entry name" value="Glycoprotein, Type 4 Pilin"/>
    <property type="match status" value="1"/>
</dbReference>
<dbReference type="Pfam" id="PF07963">
    <property type="entry name" value="N_methyl"/>
    <property type="match status" value="1"/>
</dbReference>
<dbReference type="PANTHER" id="PTHR30093">
    <property type="entry name" value="GENERAL SECRETION PATHWAY PROTEIN G"/>
    <property type="match status" value="1"/>
</dbReference>
<evidence type="ECO:0000313" key="7">
    <source>
        <dbReference type="EMBL" id="OGD62561.1"/>
    </source>
</evidence>
<dbReference type="EMBL" id="MEZK01000020">
    <property type="protein sequence ID" value="OGD62561.1"/>
    <property type="molecule type" value="Genomic_DNA"/>
</dbReference>
<evidence type="ECO:0000256" key="2">
    <source>
        <dbReference type="ARBA" id="ARBA00022481"/>
    </source>
</evidence>
<dbReference type="GO" id="GO:0015628">
    <property type="term" value="P:protein secretion by the type II secretion system"/>
    <property type="evidence" value="ECO:0007669"/>
    <property type="project" value="InterPro"/>
</dbReference>
<dbReference type="InterPro" id="IPR002416">
    <property type="entry name" value="T2SS_protein-GspH"/>
</dbReference>
<keyword evidence="5 6" id="KW-0472">Membrane</keyword>
<name>A0A1F5E5H4_9BACT</name>
<evidence type="ECO:0000256" key="6">
    <source>
        <dbReference type="SAM" id="Phobius"/>
    </source>
</evidence>
<dbReference type="GO" id="GO:0015627">
    <property type="term" value="C:type II protein secretion system complex"/>
    <property type="evidence" value="ECO:0007669"/>
    <property type="project" value="InterPro"/>
</dbReference>
<evidence type="ECO:0000256" key="3">
    <source>
        <dbReference type="ARBA" id="ARBA00022692"/>
    </source>
</evidence>
<evidence type="ECO:0008006" key="9">
    <source>
        <dbReference type="Google" id="ProtNLM"/>
    </source>
</evidence>
<dbReference type="GO" id="GO:0016020">
    <property type="term" value="C:membrane"/>
    <property type="evidence" value="ECO:0007669"/>
    <property type="project" value="UniProtKB-SubCell"/>
</dbReference>
<accession>A0A1F5E5H4</accession>
<keyword evidence="4 6" id="KW-1133">Transmembrane helix</keyword>
<feature type="transmembrane region" description="Helical" evidence="6">
    <location>
        <begin position="12"/>
        <end position="35"/>
    </location>
</feature>
<reference evidence="7 8" key="1">
    <citation type="journal article" date="2016" name="Nat. Commun.">
        <title>Thousands of microbial genomes shed light on interconnected biogeochemical processes in an aquifer system.</title>
        <authorList>
            <person name="Anantharaman K."/>
            <person name="Brown C.T."/>
            <person name="Hug L.A."/>
            <person name="Sharon I."/>
            <person name="Castelle C.J."/>
            <person name="Probst A.J."/>
            <person name="Thomas B.C."/>
            <person name="Singh A."/>
            <person name="Wilkins M.J."/>
            <person name="Karaoz U."/>
            <person name="Brodie E.L."/>
            <person name="Williams K.H."/>
            <person name="Hubbard S.S."/>
            <person name="Banfield J.F."/>
        </authorList>
    </citation>
    <scope>NUCLEOTIDE SEQUENCE [LARGE SCALE GENOMIC DNA]</scope>
</reference>
<dbReference type="PRINTS" id="PR00885">
    <property type="entry name" value="BCTERIALGSPH"/>
</dbReference>
<keyword evidence="3 6" id="KW-0812">Transmembrane</keyword>
<evidence type="ECO:0000256" key="5">
    <source>
        <dbReference type="ARBA" id="ARBA00023136"/>
    </source>
</evidence>
<protein>
    <recommendedName>
        <fullName evidence="9">Type II secretion system protein GspG C-terminal domain-containing protein</fullName>
    </recommendedName>
</protein>
<dbReference type="NCBIfam" id="TIGR02532">
    <property type="entry name" value="IV_pilin_GFxxxE"/>
    <property type="match status" value="1"/>
</dbReference>
<dbReference type="SUPFAM" id="SSF54523">
    <property type="entry name" value="Pili subunits"/>
    <property type="match status" value="1"/>
</dbReference>
<dbReference type="InterPro" id="IPR012902">
    <property type="entry name" value="N_methyl_site"/>
</dbReference>
<comment type="caution">
    <text evidence="7">The sequence shown here is derived from an EMBL/GenBank/DDBJ whole genome shotgun (WGS) entry which is preliminary data.</text>
</comment>
<proteinExistence type="predicted"/>